<feature type="region of interest" description="Disordered" evidence="7">
    <location>
        <begin position="2209"/>
        <end position="2280"/>
    </location>
</feature>
<dbReference type="Pfam" id="PF13426">
    <property type="entry name" value="PAS_9"/>
    <property type="match status" value="1"/>
</dbReference>
<feature type="compositionally biased region" description="Polar residues" evidence="7">
    <location>
        <begin position="1662"/>
        <end position="1673"/>
    </location>
</feature>
<feature type="transmembrane region" description="Helical" evidence="8">
    <location>
        <begin position="119"/>
        <end position="141"/>
    </location>
</feature>
<feature type="compositionally biased region" description="Low complexity" evidence="7">
    <location>
        <begin position="2136"/>
        <end position="2145"/>
    </location>
</feature>
<keyword evidence="8" id="KW-0472">Membrane</keyword>
<feature type="transmembrane region" description="Helical" evidence="8">
    <location>
        <begin position="347"/>
        <end position="368"/>
    </location>
</feature>
<dbReference type="Pfam" id="PF25474">
    <property type="entry name" value="TPR_TmcB"/>
    <property type="match status" value="1"/>
</dbReference>
<keyword evidence="3" id="KW-0808">Transferase</keyword>
<feature type="transmembrane region" description="Helical" evidence="8">
    <location>
        <begin position="2848"/>
        <end position="2874"/>
    </location>
</feature>
<feature type="transmembrane region" description="Helical" evidence="8">
    <location>
        <begin position="278"/>
        <end position="298"/>
    </location>
</feature>
<dbReference type="InterPro" id="IPR057352">
    <property type="entry name" value="TPR_TmcB/C"/>
</dbReference>
<feature type="region of interest" description="Disordered" evidence="7">
    <location>
        <begin position="1250"/>
        <end position="1283"/>
    </location>
</feature>
<dbReference type="PANTHER" id="PTHR31600">
    <property type="entry name" value="TINY MACROCYSTS PROTEIN B-RELATED"/>
    <property type="match status" value="1"/>
</dbReference>
<feature type="transmembrane region" description="Helical" evidence="8">
    <location>
        <begin position="2678"/>
        <end position="2694"/>
    </location>
</feature>
<protein>
    <recommendedName>
        <fullName evidence="9">PAS domain-containing protein</fullName>
    </recommendedName>
</protein>
<evidence type="ECO:0000256" key="1">
    <source>
        <dbReference type="ARBA" id="ARBA00022543"/>
    </source>
</evidence>
<sequence length="3217" mass="339342">MPDSASVSSFGTSFGGGSAGHSVTRGFTHKGEPGADQDEGFEENSSLQQGIFGVLYTVSKEHKATLRFAVSRLVLDFWQLWLLVVNPAYGFDIPVNSKIWKAVSLVQLDWVFADRGYNFFLIVLYVLLALLAFNVVLSMWVAYQFSNNRFDQVWPIAFLRWFGLIFFQVLDIATLTLLLGTLDCHYMGGPPELRYYNQLFPEVYCWSMPHLVHVAVSVAGLLVFEVMASSMVLSQMDLNPLSRQPLAIMHSSTEGLCFGLKSIAAIAAVMLSGDVRWLAVLYLVVFVALLYLQLKWVPATYAVVNYTRCATYGCVLYCSVLLCVLAFTTPSARQPEQRKEFQHQVTLALWIGMGPAALAGMAACWARLHYFCVVVADRFRNATPGVPSKYICKFEDAREVGVALRACRDWIPGDEDTLKPEAMTLGEVIVKAGIMQLPCDPRMTLLYSSFLIDVQGSYQSGYTQLQAAKQQSPGLLDRFAIFSREQEHTQKASGVNGASDGVVDLVSYVEFQRSHRLVTRAHKEALLAMRAFWSLLLHSRVSFVRLTHAINRIEVSIRSAERAYQSVLTRHGHNARLVRLYGRFLESVKFDPWAAAKWFTEADRLEEREEHAKEAMQLGGALVALGATAGGGGAMAVDGLAALFINSHGIIQVATPEVHALLGYAKGELKDRDVACIMPPPFGDRHNAYLRNYIQTGVSHVLDRTTDFVALTKARTVVPIRLRISKVSGLSEDSVFMGVMEPLPPQPGVVRAWVMGNGGGTAGATGNTLIAADEGFYDWLGYGPGELLGQPLAALVNDAPTVDIVIKDLQQALLTPPIATKATVTAAAAVAAGRTRRRTLDPSGAGVPQQMPSAAQQGQLHGELSSAGIARLGSSGLAGDGGGDGGTGGGGGGGWAGAASQMAGGFNLAALMLARDTYGYSGGNVNTSRDSLDNSAAVAGNRHISGGRSGGQPRQPTATLPLLEWRHKYSGSIPLTSILTADAFGSVRYVVISLHTDPNANGAGGPTIPGKSLQAAATDERAGAALMPSGSAVTPQLSPLLKGARESLNSLRPQLLRSPAVFSELMLVADSKGRLLHVTAAMAAALGRSVDSVRNGGLAALMPEPYGLVHRPWMHLLAVPPGKSWGDNAAAAAVSHGVSPPYSCRSGVTLSLCGYDESEGPVDVPFRMRLQQRLSTTPKGPGRVHVMAFERRTREQAVAERRMRLTVDLSGTITAADPAPAALFGVDPRHVIGRSLADLVDVFQLAAQVQSQPQQEQERREQSQQGQQPGADQTDTGSGSSMQMEAPVKAAAPGHAMLGSAAAVQLGSMRRIGTLTRAGSSANDLARLLAATAGGTSASINLLSAGATAGAVDARLSCGSLPFPATPQLLPPLSVAADSPLATAGDDPDKLLTLLMLELSKRASSAEGVSWRVGVSLPADDSADVELQRLRAALGEKHVAAAAAAMGAKVVPAVMVVRMVRRPHVAAPASTRMAGGGGGYLGGVGLRSGASSGLASVEAAAAAATVLSERNPSAASPKAQPQTSPYMQPRPQLSPRNQPHQVKDRSDGKHTEATPQGHGHYSPDMLQPHDQPHDQPQAPDQPHDQPQPHDQAHDQPQPHDQAHDQAQPHVQGHDQAHDQQQEQQQDQPQPPLQEQPQEQQQDQPQDQPQGQSQEQSASQQPYTTHPSAHQRWQQLHDGPAQQSGAQRHTPPQQGQEEGRGQPRGGSPPSRSVRRATTMPSPQHHAAAGHHGHALVQPAHAYGPPPSQQPAYPHISAAPAAATSRYAPSSLPQYTQHSQPFWSPQQQQPYHQQPWQSAPQPHQAQASGAAALAPSLRLEVELWRADLLGGVLELDARGRVSRVDPHDSLGQAGLVLGSPTGGLLNVNIATMIPLPPAGAAALLTAPPPAADTAGSRAAPMLRGALKHRSGDAGSRAGVVGPPLVLTARHAGDRCEIQLRLQAVRRTGADGGMYVVVRPHRPVSAQPGFVRWLAAGDTAGLAPKVRPQPVGGGGAGGAGGVGAGGEGAGAVTSGAPGTLTGSAAAAAAGSLAPPALASAPAASVGMQRGGSMRVIPARSSSRALAARVAAALGTGGADGTSPEPRPAAWPGGVAASPAVIAATAAAAATLLDEKAPLPSPQKQQQPHAHHSERRRSLRPLASSRRTSMLASGIGDATANNVEVPPQTALAERRYDILIARSRRGSQLSRVESWVLSNSGLDPDAIKHERAISRTSSRHLPGTVPSAPGSITGGDAAAQEDSERGDSMDDDGTNGLFGNSSSSSSSSGSADGRRQQDANADPDAEDQAILETLEDIGGKLPDGVQNRAASDLPQKGYGAGATDLREGALLDGALDSNQGRSVVGGPAGSDIGSEASGVGAAFGAGKRFKRLYRLLMGPPSQAHSSRLWWRLLALVGFILAIHTVTFAVMVSRLNLQLNDIRELNDVGAAAARMHDISINARTLATVYAAHTDALRAGSISINGSSYNYTLAAGMDVFGEDTANASRRVLADMEEMTLDLKELQQDIFLGKRSSLRMPTGFGFRDIWEQPRLRVVDFFNRNDNVTGQLFSAADPSANGTTGALVLEPELIREVVEMGLWRASNLFVAAALELAETAEAYVMAGVDFSALASYNFVIYNGMEVLWPAYQDSIDAVVQITISNGRAVYTLMLIILAIEGVLVGIGAAAFVWYEAQQFTSYHYKLYTVFVLVPMALVRGLANMSIELEPEQDDDDTLLNDANTLAAGAEGGDDAGGGAVDGDGMHAAMAAKELGIGGGAGTMFFPEAHDGPRLGGDEGGAPKRMLRIQSAPRMMEPPRPSVDSAQGYVRNATYGSSSAGASDAEVVAAAAAAAIQPVGGRGSKPPRRKLVASRRLAILLVLPFLAWSLVLVCIDLSVFATLNGNDGPIASLGILHTTISRLDRTLYYSLDLAASSHNMSAAVAAHTKLSHELVEAQVEYDVLLHGREALAWAPATVTHRPHLEQETKGIVWSGHTVTNILYGEDQCLCFQAADCQPLTSPYYQLTSNGLHLLVTSLFKSGQSLLAQTVGGGSEAAGLNATEFRFIWTTLQKDAEEGMYRLINLYLKEVQKAYETAETKQIILFVLAVVWAVAFVGLQLRPFLRRARLEMRRIAELLSQLPPELEVESLMTRLVMSCTASGAKVVPGAGAGANKPVGKGAASGVAGGVATVSDIGAAGLAGIGGGRRGSQLNMMTGGAAWAGGAVNRSSANLNGGVGKSHIFKDR</sequence>
<dbReference type="Gene3D" id="3.30.450.20">
    <property type="entry name" value="PAS domain"/>
    <property type="match status" value="1"/>
</dbReference>
<feature type="compositionally biased region" description="Polar residues" evidence="7">
    <location>
        <begin position="1510"/>
        <end position="1526"/>
    </location>
</feature>
<feature type="transmembrane region" description="Helical" evidence="8">
    <location>
        <begin position="247"/>
        <end position="271"/>
    </location>
</feature>
<dbReference type="GO" id="GO:0005524">
    <property type="term" value="F:ATP binding"/>
    <property type="evidence" value="ECO:0007669"/>
    <property type="project" value="UniProtKB-KW"/>
</dbReference>
<keyword evidence="4" id="KW-0547">Nucleotide-binding</keyword>
<keyword evidence="8" id="KW-0812">Transmembrane</keyword>
<feature type="transmembrane region" description="Helical" evidence="8">
    <location>
        <begin position="2384"/>
        <end position="2408"/>
    </location>
</feature>
<evidence type="ECO:0000256" key="5">
    <source>
        <dbReference type="ARBA" id="ARBA00022777"/>
    </source>
</evidence>
<reference evidence="10" key="1">
    <citation type="journal article" date="2020" name="bioRxiv">
        <title>Comparative genomics of Chlamydomonas.</title>
        <authorList>
            <person name="Craig R.J."/>
            <person name="Hasan A.R."/>
            <person name="Ness R.W."/>
            <person name="Keightley P.D."/>
        </authorList>
    </citation>
    <scope>NUCLEOTIDE SEQUENCE</scope>
    <source>
        <strain evidence="10">SAG 7.73</strain>
    </source>
</reference>
<dbReference type="InterPro" id="IPR035965">
    <property type="entry name" value="PAS-like_dom_sf"/>
</dbReference>
<dbReference type="FunFam" id="3.30.450.20:FF:000060">
    <property type="entry name" value="Sensor protein FixL"/>
    <property type="match status" value="1"/>
</dbReference>
<feature type="region of interest" description="Disordered" evidence="7">
    <location>
        <begin position="931"/>
        <end position="956"/>
    </location>
</feature>
<feature type="transmembrane region" description="Helical" evidence="8">
    <location>
        <begin position="310"/>
        <end position="327"/>
    </location>
</feature>
<comment type="caution">
    <text evidence="10">The sequence shown here is derived from an EMBL/GenBank/DDBJ whole genome shotgun (WGS) entry which is preliminary data.</text>
</comment>
<keyword evidence="6" id="KW-0067">ATP-binding</keyword>
<dbReference type="PANTHER" id="PTHR31600:SF2">
    <property type="entry name" value="GAMETE ENRICHED GENE 10 PROTEIN-RELATED"/>
    <property type="match status" value="1"/>
</dbReference>
<evidence type="ECO:0000256" key="8">
    <source>
        <dbReference type="SAM" id="Phobius"/>
    </source>
</evidence>
<evidence type="ECO:0000256" key="2">
    <source>
        <dbReference type="ARBA" id="ARBA00022606"/>
    </source>
</evidence>
<feature type="transmembrane region" description="Helical" evidence="8">
    <location>
        <begin position="3073"/>
        <end position="3095"/>
    </location>
</feature>
<dbReference type="InterPro" id="IPR052994">
    <property type="entry name" value="Tiny_macrocysts_regulators"/>
</dbReference>
<evidence type="ECO:0000313" key="11">
    <source>
        <dbReference type="Proteomes" id="UP000650467"/>
    </source>
</evidence>
<feature type="region of interest" description="Disordered" evidence="7">
    <location>
        <begin position="2293"/>
        <end position="2314"/>
    </location>
</feature>
<keyword evidence="1" id="KW-0675">Receptor</keyword>
<gene>
    <name evidence="10" type="ORF">HXX76_008987</name>
</gene>
<feature type="compositionally biased region" description="Low complexity" evidence="7">
    <location>
        <begin position="2257"/>
        <end position="2266"/>
    </location>
</feature>
<evidence type="ECO:0000256" key="6">
    <source>
        <dbReference type="ARBA" id="ARBA00022840"/>
    </source>
</evidence>
<keyword evidence="8" id="KW-1133">Transmembrane helix</keyword>
<feature type="transmembrane region" description="Helical" evidence="8">
    <location>
        <begin position="203"/>
        <end position="227"/>
    </location>
</feature>
<dbReference type="CDD" id="cd00130">
    <property type="entry name" value="PAS"/>
    <property type="match status" value="1"/>
</dbReference>
<dbReference type="Proteomes" id="UP000650467">
    <property type="component" value="Unassembled WGS sequence"/>
</dbReference>
<feature type="compositionally biased region" description="Basic and acidic residues" evidence="7">
    <location>
        <begin position="1581"/>
        <end position="1603"/>
    </location>
</feature>
<feature type="transmembrane region" description="Helical" evidence="8">
    <location>
        <begin position="2641"/>
        <end position="2666"/>
    </location>
</feature>
<accession>A0A835SW77</accession>
<feature type="compositionally biased region" description="Low complexity" evidence="7">
    <location>
        <begin position="1749"/>
        <end position="1807"/>
    </location>
</feature>
<keyword evidence="11" id="KW-1185">Reference proteome</keyword>
<feature type="compositionally biased region" description="Polar residues" evidence="7">
    <location>
        <begin position="1271"/>
        <end position="1283"/>
    </location>
</feature>
<feature type="compositionally biased region" description="Polar residues" evidence="7">
    <location>
        <begin position="850"/>
        <end position="859"/>
    </location>
</feature>
<feature type="domain" description="PAS" evidence="9">
    <location>
        <begin position="1205"/>
        <end position="1244"/>
    </location>
</feature>
<dbReference type="PROSITE" id="PS50112">
    <property type="entry name" value="PAS"/>
    <property type="match status" value="1"/>
</dbReference>
<feature type="compositionally biased region" description="Basic and acidic residues" evidence="7">
    <location>
        <begin position="1611"/>
        <end position="1620"/>
    </location>
</feature>
<feature type="region of interest" description="Disordered" evidence="7">
    <location>
        <begin position="1508"/>
        <end position="1807"/>
    </location>
</feature>
<dbReference type="InterPro" id="IPR000014">
    <property type="entry name" value="PAS"/>
</dbReference>
<feature type="compositionally biased region" description="Basic and acidic residues" evidence="7">
    <location>
        <begin position="1541"/>
        <end position="1552"/>
    </location>
</feature>
<evidence type="ECO:0000256" key="3">
    <source>
        <dbReference type="ARBA" id="ARBA00022679"/>
    </source>
</evidence>
<name>A0A835SW77_CHLIN</name>
<dbReference type="GO" id="GO:0016301">
    <property type="term" value="F:kinase activity"/>
    <property type="evidence" value="ECO:0007669"/>
    <property type="project" value="UniProtKB-KW"/>
</dbReference>
<keyword evidence="1" id="KW-0600">Photoreceptor protein</keyword>
<dbReference type="SMART" id="SM00091">
    <property type="entry name" value="PAS"/>
    <property type="match status" value="3"/>
</dbReference>
<feature type="transmembrane region" description="Helical" evidence="8">
    <location>
        <begin position="161"/>
        <end position="182"/>
    </location>
</feature>
<dbReference type="GO" id="GO:0009881">
    <property type="term" value="F:photoreceptor activity"/>
    <property type="evidence" value="ECO:0007669"/>
    <property type="project" value="UniProtKB-KW"/>
</dbReference>
<dbReference type="SUPFAM" id="SSF55785">
    <property type="entry name" value="PYP-like sensor domain (PAS domain)"/>
    <property type="match status" value="1"/>
</dbReference>
<feature type="compositionally biased region" description="Basic residues" evidence="7">
    <location>
        <begin position="2125"/>
        <end position="2135"/>
    </location>
</feature>
<evidence type="ECO:0000259" key="9">
    <source>
        <dbReference type="PROSITE" id="PS50112"/>
    </source>
</evidence>
<feature type="region of interest" description="Disordered" evidence="7">
    <location>
        <begin position="2114"/>
        <end position="2157"/>
    </location>
</feature>
<evidence type="ECO:0000313" key="10">
    <source>
        <dbReference type="EMBL" id="KAG2432647.1"/>
    </source>
</evidence>
<keyword evidence="1" id="KW-0157">Chromophore</keyword>
<evidence type="ECO:0000256" key="7">
    <source>
        <dbReference type="SAM" id="MobiDB-lite"/>
    </source>
</evidence>
<dbReference type="EMBL" id="JAEHOC010000021">
    <property type="protein sequence ID" value="KAG2432647.1"/>
    <property type="molecule type" value="Genomic_DNA"/>
</dbReference>
<evidence type="ECO:0000256" key="4">
    <source>
        <dbReference type="ARBA" id="ARBA00022741"/>
    </source>
</evidence>
<dbReference type="OrthoDB" id="545912at2759"/>
<proteinExistence type="predicted"/>
<feature type="region of interest" description="Disordered" evidence="7">
    <location>
        <begin position="835"/>
        <end position="862"/>
    </location>
</feature>
<keyword evidence="5" id="KW-0418">Kinase</keyword>
<keyword evidence="2" id="KW-0716">Sensory transduction</keyword>
<organism evidence="10 11">
    <name type="scientific">Chlamydomonas incerta</name>
    <dbReference type="NCBI Taxonomy" id="51695"/>
    <lineage>
        <taxon>Eukaryota</taxon>
        <taxon>Viridiplantae</taxon>
        <taxon>Chlorophyta</taxon>
        <taxon>core chlorophytes</taxon>
        <taxon>Chlorophyceae</taxon>
        <taxon>CS clade</taxon>
        <taxon>Chlamydomonadales</taxon>
        <taxon>Chlamydomonadaceae</taxon>
        <taxon>Chlamydomonas</taxon>
    </lineage>
</organism>
<feature type="compositionally biased region" description="Low complexity" evidence="7">
    <location>
        <begin position="1634"/>
        <end position="1661"/>
    </location>
</feature>